<evidence type="ECO:0000256" key="2">
    <source>
        <dbReference type="ARBA" id="ARBA00022741"/>
    </source>
</evidence>
<dbReference type="SUPFAM" id="SSF55874">
    <property type="entry name" value="ATPase domain of HSP90 chaperone/DNA topoisomerase II/histidine kinase"/>
    <property type="match status" value="1"/>
</dbReference>
<evidence type="ECO:0000259" key="6">
    <source>
        <dbReference type="PROSITE" id="PS50109"/>
    </source>
</evidence>
<accession>A0A7Y2EBW6</accession>
<evidence type="ECO:0000256" key="5">
    <source>
        <dbReference type="ARBA" id="ARBA00023012"/>
    </source>
</evidence>
<dbReference type="SUPFAM" id="SSF47384">
    <property type="entry name" value="Homodimeric domain of signal transducing histidine kinase"/>
    <property type="match status" value="1"/>
</dbReference>
<dbReference type="PROSITE" id="PS50109">
    <property type="entry name" value="HIS_KIN"/>
    <property type="match status" value="1"/>
</dbReference>
<comment type="caution">
    <text evidence="7">The sequence shown here is derived from an EMBL/GenBank/DDBJ whole genome shotgun (WGS) entry which is preliminary data.</text>
</comment>
<feature type="non-terminal residue" evidence="7">
    <location>
        <position position="1"/>
    </location>
</feature>
<keyword evidence="1" id="KW-0808">Transferase</keyword>
<dbReference type="GO" id="GO:0000155">
    <property type="term" value="F:phosphorelay sensor kinase activity"/>
    <property type="evidence" value="ECO:0007669"/>
    <property type="project" value="InterPro"/>
</dbReference>
<protein>
    <submittedName>
        <fullName evidence="7">HAMP domain-containing histidine kinase</fullName>
    </submittedName>
</protein>
<evidence type="ECO:0000313" key="7">
    <source>
        <dbReference type="EMBL" id="NNF08087.1"/>
    </source>
</evidence>
<evidence type="ECO:0000256" key="4">
    <source>
        <dbReference type="ARBA" id="ARBA00022840"/>
    </source>
</evidence>
<dbReference type="Gene3D" id="1.10.287.130">
    <property type="match status" value="1"/>
</dbReference>
<dbReference type="PANTHER" id="PTHR43065:SF46">
    <property type="entry name" value="C4-DICARBOXYLATE TRANSPORT SENSOR PROTEIN DCTB"/>
    <property type="match status" value="1"/>
</dbReference>
<sequence length="303" mass="33335">LGLLQGGTSFVRARGIVPLALRKWKSNFWGGTERIASAAMVLMAVLEVFCALTLGFRGFALCIMPIMFIWDGSRRYSDLKRAQALSLDLERHSARGQIAAETGHEINNYLMAISGRAQLMEMSDAVIDDDAKYEQVHAVRELAIKMSNLARGLMDFSHQEAKCTPYPINELLEKTVEFMRAQGNFKTVNIDLSGDPVDPIAEIDPAQIQQALFTLLKRCAYPAREGHPVDLRIVTSKDSNSVAIRIQRTDAEAAAGMGEGKSVQGDPTLGTVSDIVNRHRGRFEATGPGKDQGEWYEIILPAA</sequence>
<dbReference type="InterPro" id="IPR003661">
    <property type="entry name" value="HisK_dim/P_dom"/>
</dbReference>
<dbReference type="Proteomes" id="UP000547674">
    <property type="component" value="Unassembled WGS sequence"/>
</dbReference>
<evidence type="ECO:0000256" key="1">
    <source>
        <dbReference type="ARBA" id="ARBA00022679"/>
    </source>
</evidence>
<keyword evidence="2" id="KW-0547">Nucleotide-binding</keyword>
<dbReference type="SMART" id="SM00388">
    <property type="entry name" value="HisKA"/>
    <property type="match status" value="1"/>
</dbReference>
<dbReference type="InterPro" id="IPR036890">
    <property type="entry name" value="HATPase_C_sf"/>
</dbReference>
<keyword evidence="4" id="KW-0067">ATP-binding</keyword>
<dbReference type="PANTHER" id="PTHR43065">
    <property type="entry name" value="SENSOR HISTIDINE KINASE"/>
    <property type="match status" value="1"/>
</dbReference>
<dbReference type="Gene3D" id="3.30.565.10">
    <property type="entry name" value="Histidine kinase-like ATPase, C-terminal domain"/>
    <property type="match status" value="1"/>
</dbReference>
<evidence type="ECO:0000256" key="3">
    <source>
        <dbReference type="ARBA" id="ARBA00022777"/>
    </source>
</evidence>
<keyword evidence="3 7" id="KW-0418">Kinase</keyword>
<dbReference type="InterPro" id="IPR005467">
    <property type="entry name" value="His_kinase_dom"/>
</dbReference>
<name>A0A7Y2EBW6_UNCEI</name>
<dbReference type="AlphaFoldDB" id="A0A7Y2EBW6"/>
<organism evidence="7 8">
    <name type="scientific">Eiseniibacteriota bacterium</name>
    <dbReference type="NCBI Taxonomy" id="2212470"/>
    <lineage>
        <taxon>Bacteria</taxon>
        <taxon>Candidatus Eiseniibacteriota</taxon>
    </lineage>
</organism>
<dbReference type="EMBL" id="JABDJR010000611">
    <property type="protein sequence ID" value="NNF08087.1"/>
    <property type="molecule type" value="Genomic_DNA"/>
</dbReference>
<evidence type="ECO:0000313" key="8">
    <source>
        <dbReference type="Proteomes" id="UP000547674"/>
    </source>
</evidence>
<keyword evidence="5" id="KW-0902">Two-component regulatory system</keyword>
<gene>
    <name evidence="7" type="ORF">HKN21_15090</name>
</gene>
<dbReference type="InterPro" id="IPR036097">
    <property type="entry name" value="HisK_dim/P_sf"/>
</dbReference>
<feature type="domain" description="Histidine kinase" evidence="6">
    <location>
        <begin position="101"/>
        <end position="303"/>
    </location>
</feature>
<reference evidence="7 8" key="1">
    <citation type="submission" date="2020-03" db="EMBL/GenBank/DDBJ databases">
        <title>Metabolic flexibility allows generalist bacteria to become dominant in a frequently disturbed ecosystem.</title>
        <authorList>
            <person name="Chen Y.-J."/>
            <person name="Leung P.M."/>
            <person name="Bay S.K."/>
            <person name="Hugenholtz P."/>
            <person name="Kessler A.J."/>
            <person name="Shelley G."/>
            <person name="Waite D.W."/>
            <person name="Cook P.L."/>
            <person name="Greening C."/>
        </authorList>
    </citation>
    <scope>NUCLEOTIDE SEQUENCE [LARGE SCALE GENOMIC DNA]</scope>
    <source>
        <strain evidence="7">SS_bin_28</strain>
    </source>
</reference>
<proteinExistence type="predicted"/>
<dbReference type="GO" id="GO:0005524">
    <property type="term" value="F:ATP binding"/>
    <property type="evidence" value="ECO:0007669"/>
    <property type="project" value="UniProtKB-KW"/>
</dbReference>